<dbReference type="PANTHER" id="PTHR34236">
    <property type="entry name" value="DIMETHYL SULFOXIDE REDUCTASE TRANSCRIPTIONAL ACTIVATOR"/>
    <property type="match status" value="1"/>
</dbReference>
<dbReference type="InterPro" id="IPR036388">
    <property type="entry name" value="WH-like_DNA-bd_sf"/>
</dbReference>
<dbReference type="AlphaFoldDB" id="A0A7D5TQM3"/>
<dbReference type="Proteomes" id="UP000509667">
    <property type="component" value="Chromosome"/>
</dbReference>
<dbReference type="PANTHER" id="PTHR34236:SF1">
    <property type="entry name" value="DIMETHYL SULFOXIDE REDUCTASE TRANSCRIPTIONAL ACTIVATOR"/>
    <property type="match status" value="1"/>
</dbReference>
<dbReference type="GeneID" id="56079713"/>
<dbReference type="InterPro" id="IPR007050">
    <property type="entry name" value="HTH_bacterioopsin"/>
</dbReference>
<dbReference type="RefSeq" id="WP_179908871.1">
    <property type="nucleotide sequence ID" value="NZ_CP058910.1"/>
</dbReference>
<sequence>MREFAFTLTYETGVDPLMDALAAAPEAGSTALVCPVSESEVWRLDTVTGPPQTVERAAALVADEERDLLSVSDRGCAGRRHSDVLSASARRAVVYTRVSDATRCDAVSLIARRYLSGGVLASVTRRESEERWRVLTESDEKVGMLYDTLGGTLREGIAFRFDHLEEATEPPSNPFASLSLRPEQRRVLELAAERGYYETPRETTLDDLAAELDCPRSTVSYRLRRAEAALVASFLSGT</sequence>
<evidence type="ECO:0000313" key="6">
    <source>
        <dbReference type="Proteomes" id="UP000509667"/>
    </source>
</evidence>
<feature type="domain" description="HVO-2928 N-terminal" evidence="4">
    <location>
        <begin position="3"/>
        <end position="169"/>
    </location>
</feature>
<protein>
    <submittedName>
        <fullName evidence="5">Helix-turn-helix domain-containing protein</fullName>
    </submittedName>
</protein>
<evidence type="ECO:0000256" key="2">
    <source>
        <dbReference type="ARBA" id="ARBA00023163"/>
    </source>
</evidence>
<dbReference type="Pfam" id="PF04967">
    <property type="entry name" value="HTH_10"/>
    <property type="match status" value="1"/>
</dbReference>
<dbReference type="OrthoDB" id="198846at2157"/>
<feature type="domain" description="HTH bat-type" evidence="3">
    <location>
        <begin position="182"/>
        <end position="231"/>
    </location>
</feature>
<keyword evidence="2" id="KW-0804">Transcription</keyword>
<dbReference type="EMBL" id="CP058910">
    <property type="protein sequence ID" value="QLH78994.1"/>
    <property type="molecule type" value="Genomic_DNA"/>
</dbReference>
<evidence type="ECO:0000256" key="1">
    <source>
        <dbReference type="ARBA" id="ARBA00023015"/>
    </source>
</evidence>
<dbReference type="InterPro" id="IPR056529">
    <property type="entry name" value="HVO_2928_N"/>
</dbReference>
<dbReference type="Pfam" id="PF24281">
    <property type="entry name" value="HVO_2928_N"/>
    <property type="match status" value="1"/>
</dbReference>
<accession>A0A7D5TQM3</accession>
<gene>
    <name evidence="5" type="ORF">HZS55_17580</name>
</gene>
<proteinExistence type="predicted"/>
<name>A0A7D5TQM3_9EURY</name>
<evidence type="ECO:0000259" key="4">
    <source>
        <dbReference type="Pfam" id="PF24281"/>
    </source>
</evidence>
<evidence type="ECO:0000313" key="5">
    <source>
        <dbReference type="EMBL" id="QLH78994.1"/>
    </source>
</evidence>
<dbReference type="Gene3D" id="1.10.10.10">
    <property type="entry name" value="Winged helix-like DNA-binding domain superfamily/Winged helix DNA-binding domain"/>
    <property type="match status" value="1"/>
</dbReference>
<reference evidence="5 6" key="1">
    <citation type="submission" date="2020-07" db="EMBL/GenBank/DDBJ databases">
        <title>Halosimplex pelagicum sp. nov. and Halosimplex rubrum sp. nov., isolated from salted brown alga Laminaria, and emended description of the genus Halosimplex.</title>
        <authorList>
            <person name="Cui H."/>
        </authorList>
    </citation>
    <scope>NUCLEOTIDE SEQUENCE [LARGE SCALE GENOMIC DNA]</scope>
    <source>
        <strain evidence="5 6">R27</strain>
    </source>
</reference>
<organism evidence="5 6">
    <name type="scientific">Halosimplex rubrum</name>
    <dbReference type="NCBI Taxonomy" id="869889"/>
    <lineage>
        <taxon>Archaea</taxon>
        <taxon>Methanobacteriati</taxon>
        <taxon>Methanobacteriota</taxon>
        <taxon>Stenosarchaea group</taxon>
        <taxon>Halobacteria</taxon>
        <taxon>Halobacteriales</taxon>
        <taxon>Haloarculaceae</taxon>
        <taxon>Halosimplex</taxon>
    </lineage>
</organism>
<evidence type="ECO:0000259" key="3">
    <source>
        <dbReference type="Pfam" id="PF04967"/>
    </source>
</evidence>
<dbReference type="KEGG" id="hrr:HZS55_17580"/>
<keyword evidence="6" id="KW-1185">Reference proteome</keyword>
<keyword evidence="1" id="KW-0805">Transcription regulation</keyword>